<dbReference type="PANTHER" id="PTHR38792:SF3">
    <property type="entry name" value="BNR_ASP-BOX REPEAT DOMAIN PROTEIN (AFU_ORTHOLOGUE AFUA_7G06430)-RELATED"/>
    <property type="match status" value="1"/>
</dbReference>
<name>A0AA96RHD3_9BACL</name>
<reference evidence="2 3" key="1">
    <citation type="submission" date="2022-02" db="EMBL/GenBank/DDBJ databases">
        <title>Paenibacillus sp. MBLB1776 Whole Genome Shotgun Sequencing.</title>
        <authorList>
            <person name="Hwang C.Y."/>
            <person name="Cho E.-S."/>
            <person name="Seo M.-J."/>
        </authorList>
    </citation>
    <scope>NUCLEOTIDE SEQUENCE [LARGE SCALE GENOMIC DNA]</scope>
    <source>
        <strain evidence="2 3">MBLB1776</strain>
    </source>
</reference>
<dbReference type="Proteomes" id="UP001305702">
    <property type="component" value="Chromosome"/>
</dbReference>
<dbReference type="Gene3D" id="2.60.120.260">
    <property type="entry name" value="Galactose-binding domain-like"/>
    <property type="match status" value="2"/>
</dbReference>
<dbReference type="AlphaFoldDB" id="A0AA96RHD3"/>
<gene>
    <name evidence="2" type="ORF">MJA45_25815</name>
</gene>
<dbReference type="KEGG" id="paun:MJA45_25815"/>
<keyword evidence="3" id="KW-1185">Reference proteome</keyword>
<accession>A0AA96RHD3</accession>
<dbReference type="GO" id="GO:0016798">
    <property type="term" value="F:hydrolase activity, acting on glycosyl bonds"/>
    <property type="evidence" value="ECO:0007669"/>
    <property type="project" value="UniProtKB-KW"/>
</dbReference>
<dbReference type="EMBL" id="CP130318">
    <property type="protein sequence ID" value="WNQ10994.1"/>
    <property type="molecule type" value="Genomic_DNA"/>
</dbReference>
<evidence type="ECO:0000259" key="1">
    <source>
        <dbReference type="Pfam" id="PF13088"/>
    </source>
</evidence>
<dbReference type="RefSeq" id="WP_315604770.1">
    <property type="nucleotide sequence ID" value="NZ_CP130318.1"/>
</dbReference>
<sequence length="689" mass="73640">MKNQRMSRLSWKIGLLVVVLLFLPVVQAFASTAGMSWKSGTVTIYTPAQGGVWYPRLVKLADGTWLSTFDSNVDGGHVKVKLSRSTDGGSTWSPPIDAASDPSGDCANGQMLQLNNGTLWLAYRVIVQSGSTTSSYLRVRQSSDGGNSWSDVPNGQIASETANSFKGVWEPHLGYIGGTIAVMYANDSPSVAGSSGSQNLYMKTWNGTAWSAASLVSDGVAVGSRDGMPVWTRTGDGKYIMVFEATDQAGHPFGIKYKISNDGFNWSVPRQTLYIPSVAGKKAGAPFIAKLNDGRLMASFQTDEDSPNTGDDYSSMRTMISSDNGATWSFKYDTFPVSDTKNSNWNALMAIDTTQVVAATSSNFPTPGIYLRFGSAGTPDNVNLANNWSFETANVNGWTTYGDDYPARIHVHGLNDGISRAPGGGDYFIGLAGTSGAGTAYVGQTVTGLDNGTYTMRAYMRSSGGQSSAYMEAKDYGGNALTANFPVTSTWTQVTIPNIQVTNGQATIGFYAAMNNANQWADFDKVEFIKNSSTTPLNVNLANNWSFESANVNGWATYGDDYPNRILIHGINHGIARAPGGGNYFVGLAAPNGTGTAYVGQTITGLQSGTYMMRAYMRSSGGQSSAFMEVKDYGGTALKANFPVTTTWTQVTIPNVQVTNGQATVGFYASMSSSGQWADLDNVEWIRTN</sequence>
<keyword evidence="2" id="KW-0378">Hydrolase</keyword>
<feature type="domain" description="Sialidase" evidence="1">
    <location>
        <begin position="76"/>
        <end position="242"/>
    </location>
</feature>
<dbReference type="EC" id="3.2.1.-" evidence="2"/>
<dbReference type="SUPFAM" id="SSF50939">
    <property type="entry name" value="Sialidases"/>
    <property type="match status" value="1"/>
</dbReference>
<keyword evidence="2" id="KW-0326">Glycosidase</keyword>
<dbReference type="Gene3D" id="2.120.10.10">
    <property type="match status" value="1"/>
</dbReference>
<dbReference type="CDD" id="cd15482">
    <property type="entry name" value="Sialidase_non-viral"/>
    <property type="match status" value="1"/>
</dbReference>
<dbReference type="InterPro" id="IPR011040">
    <property type="entry name" value="Sialidase"/>
</dbReference>
<proteinExistence type="predicted"/>
<evidence type="ECO:0000313" key="3">
    <source>
        <dbReference type="Proteomes" id="UP001305702"/>
    </source>
</evidence>
<evidence type="ECO:0000313" key="2">
    <source>
        <dbReference type="EMBL" id="WNQ10994.1"/>
    </source>
</evidence>
<organism evidence="2 3">
    <name type="scientific">Paenibacillus aurantius</name>
    <dbReference type="NCBI Taxonomy" id="2918900"/>
    <lineage>
        <taxon>Bacteria</taxon>
        <taxon>Bacillati</taxon>
        <taxon>Bacillota</taxon>
        <taxon>Bacilli</taxon>
        <taxon>Bacillales</taxon>
        <taxon>Paenibacillaceae</taxon>
        <taxon>Paenibacillus</taxon>
    </lineage>
</organism>
<protein>
    <submittedName>
        <fullName evidence="2">Sialidase family protein</fullName>
        <ecNumber evidence="2">3.2.1.-</ecNumber>
    </submittedName>
</protein>
<dbReference type="Pfam" id="PF13088">
    <property type="entry name" value="BNR_2"/>
    <property type="match status" value="1"/>
</dbReference>
<dbReference type="InterPro" id="IPR036278">
    <property type="entry name" value="Sialidase_sf"/>
</dbReference>
<dbReference type="PANTHER" id="PTHR38792">
    <property type="entry name" value="BNR/ASP-BOX REPEAT DOMAIN PROTEIN (AFU_ORTHOLOGUE AFUA_7G06430)-RELATED"/>
    <property type="match status" value="1"/>
</dbReference>